<proteinExistence type="predicted"/>
<name>A0ABS6E582_9FIRM</name>
<gene>
    <name evidence="1" type="ORF">KQI42_07835</name>
</gene>
<dbReference type="RefSeq" id="WP_216518524.1">
    <property type="nucleotide sequence ID" value="NZ_JAHLPM010000005.1"/>
</dbReference>
<dbReference type="PANTHER" id="PTHR40056">
    <property type="entry name" value="HYPOTHETICAL CYTOSOLIC PROTEIN"/>
    <property type="match status" value="1"/>
</dbReference>
<comment type="caution">
    <text evidence="1">The sequence shown here is derived from an EMBL/GenBank/DDBJ whole genome shotgun (WGS) entry which is preliminary data.</text>
</comment>
<dbReference type="Proteomes" id="UP000749471">
    <property type="component" value="Unassembled WGS sequence"/>
</dbReference>
<accession>A0ABS6E582</accession>
<organism evidence="1 2">
    <name type="scientific">Tissierella simiarum</name>
    <dbReference type="NCBI Taxonomy" id="2841534"/>
    <lineage>
        <taxon>Bacteria</taxon>
        <taxon>Bacillati</taxon>
        <taxon>Bacillota</taxon>
        <taxon>Tissierellia</taxon>
        <taxon>Tissierellales</taxon>
        <taxon>Tissierellaceae</taxon>
        <taxon>Tissierella</taxon>
    </lineage>
</organism>
<dbReference type="InterPro" id="IPR014975">
    <property type="entry name" value="DUF1836"/>
</dbReference>
<reference evidence="1 2" key="1">
    <citation type="submission" date="2021-06" db="EMBL/GenBank/DDBJ databases">
        <authorList>
            <person name="Sun Q."/>
            <person name="Li D."/>
        </authorList>
    </citation>
    <scope>NUCLEOTIDE SEQUENCE [LARGE SCALE GENOMIC DNA]</scope>
    <source>
        <strain evidence="1 2">MSJ-40</strain>
    </source>
</reference>
<dbReference type="PANTHER" id="PTHR40056:SF1">
    <property type="entry name" value="DUF1836 DOMAIN-CONTAINING PROTEIN"/>
    <property type="match status" value="1"/>
</dbReference>
<sequence>MEFDKEQLLNLIKESLHFKTIDVSEIPDIELYMDQVTTFMEDKLQEFKRTEEDKILTKTMINNYTKNKILPAPVKKKYSKKHMMLLILTYHLKQVLSIGDIHSLLSPISERKDKEKNMSIPIEELYKNFVEIQAIEYNTFSEEILKKFDELEEQIHPEEKNSDALIFFSIIFFLITQASIQKKLAENLIDTFLGN</sequence>
<evidence type="ECO:0000313" key="1">
    <source>
        <dbReference type="EMBL" id="MBU5437914.1"/>
    </source>
</evidence>
<keyword evidence="2" id="KW-1185">Reference proteome</keyword>
<protein>
    <submittedName>
        <fullName evidence="1">DUF1836 domain-containing protein</fullName>
    </submittedName>
</protein>
<evidence type="ECO:0000313" key="2">
    <source>
        <dbReference type="Proteomes" id="UP000749471"/>
    </source>
</evidence>
<dbReference type="Pfam" id="PF08876">
    <property type="entry name" value="DUF1836"/>
    <property type="match status" value="1"/>
</dbReference>
<dbReference type="EMBL" id="JAHLPM010000005">
    <property type="protein sequence ID" value="MBU5437914.1"/>
    <property type="molecule type" value="Genomic_DNA"/>
</dbReference>